<feature type="compositionally biased region" description="Basic and acidic residues" evidence="1">
    <location>
        <begin position="1"/>
        <end position="20"/>
    </location>
</feature>
<evidence type="ECO:0000313" key="3">
    <source>
        <dbReference type="Proteomes" id="UP000265520"/>
    </source>
</evidence>
<evidence type="ECO:0000256" key="1">
    <source>
        <dbReference type="SAM" id="MobiDB-lite"/>
    </source>
</evidence>
<dbReference type="Proteomes" id="UP000265520">
    <property type="component" value="Unassembled WGS sequence"/>
</dbReference>
<feature type="non-terminal residue" evidence="2">
    <location>
        <position position="99"/>
    </location>
</feature>
<accession>A0A392SSI1</accession>
<comment type="caution">
    <text evidence="2">The sequence shown here is derived from an EMBL/GenBank/DDBJ whole genome shotgun (WGS) entry which is preliminary data.</text>
</comment>
<evidence type="ECO:0000313" key="2">
    <source>
        <dbReference type="EMBL" id="MCI51174.1"/>
    </source>
</evidence>
<reference evidence="2 3" key="1">
    <citation type="journal article" date="2018" name="Front. Plant Sci.">
        <title>Red Clover (Trifolium pratense) and Zigzag Clover (T. medium) - A Picture of Genomic Similarities and Differences.</title>
        <authorList>
            <person name="Dluhosova J."/>
            <person name="Istvanek J."/>
            <person name="Nedelnik J."/>
            <person name="Repkova J."/>
        </authorList>
    </citation>
    <scope>NUCLEOTIDE SEQUENCE [LARGE SCALE GENOMIC DNA]</scope>
    <source>
        <strain evidence="3">cv. 10/8</strain>
        <tissue evidence="2">Leaf</tissue>
    </source>
</reference>
<organism evidence="2 3">
    <name type="scientific">Trifolium medium</name>
    <dbReference type="NCBI Taxonomy" id="97028"/>
    <lineage>
        <taxon>Eukaryota</taxon>
        <taxon>Viridiplantae</taxon>
        <taxon>Streptophyta</taxon>
        <taxon>Embryophyta</taxon>
        <taxon>Tracheophyta</taxon>
        <taxon>Spermatophyta</taxon>
        <taxon>Magnoliopsida</taxon>
        <taxon>eudicotyledons</taxon>
        <taxon>Gunneridae</taxon>
        <taxon>Pentapetalae</taxon>
        <taxon>rosids</taxon>
        <taxon>fabids</taxon>
        <taxon>Fabales</taxon>
        <taxon>Fabaceae</taxon>
        <taxon>Papilionoideae</taxon>
        <taxon>50 kb inversion clade</taxon>
        <taxon>NPAAA clade</taxon>
        <taxon>Hologalegina</taxon>
        <taxon>IRL clade</taxon>
        <taxon>Trifolieae</taxon>
        <taxon>Trifolium</taxon>
    </lineage>
</organism>
<name>A0A392SSI1_9FABA</name>
<feature type="non-terminal residue" evidence="2">
    <location>
        <position position="1"/>
    </location>
</feature>
<keyword evidence="3" id="KW-1185">Reference proteome</keyword>
<protein>
    <submittedName>
        <fullName evidence="2">Uncharacterized protein</fullName>
    </submittedName>
</protein>
<dbReference type="AlphaFoldDB" id="A0A392SSI1"/>
<proteinExistence type="predicted"/>
<dbReference type="EMBL" id="LXQA010427917">
    <property type="protein sequence ID" value="MCI51174.1"/>
    <property type="molecule type" value="Genomic_DNA"/>
</dbReference>
<feature type="region of interest" description="Disordered" evidence="1">
    <location>
        <begin position="1"/>
        <end position="30"/>
    </location>
</feature>
<feature type="compositionally biased region" description="Acidic residues" evidence="1">
    <location>
        <begin position="21"/>
        <end position="30"/>
    </location>
</feature>
<sequence>PAKERISPSDAQSETKKNPEDEYMEDDLLNSEPELDIICNVVSVLPREYDVWSMSDREQEFYEPPLADFKPVCYYIMNNGCVEEQQATFERPDEGMKNH</sequence>